<dbReference type="GO" id="GO:0005886">
    <property type="term" value="C:plasma membrane"/>
    <property type="evidence" value="ECO:0007669"/>
    <property type="project" value="UniProtKB-SubCell"/>
</dbReference>
<comment type="subcellular location">
    <subcellularLocation>
        <location evidence="1">Cell membrane</location>
        <topology evidence="1">Single-pass membrane protein</topology>
    </subcellularLocation>
</comment>
<keyword evidence="7" id="KW-0653">Protein transport</keyword>
<feature type="transmembrane region" description="Helical" evidence="11">
    <location>
        <begin position="20"/>
        <end position="39"/>
    </location>
</feature>
<dbReference type="GO" id="GO:0015031">
    <property type="term" value="P:protein transport"/>
    <property type="evidence" value="ECO:0007669"/>
    <property type="project" value="UniProtKB-KW"/>
</dbReference>
<evidence type="ECO:0000256" key="1">
    <source>
        <dbReference type="ARBA" id="ARBA00004162"/>
    </source>
</evidence>
<evidence type="ECO:0000256" key="3">
    <source>
        <dbReference type="ARBA" id="ARBA00014962"/>
    </source>
</evidence>
<evidence type="ECO:0000256" key="11">
    <source>
        <dbReference type="SAM" id="Phobius"/>
    </source>
</evidence>
<dbReference type="NCBIfam" id="TIGR00739">
    <property type="entry name" value="yajC"/>
    <property type="match status" value="1"/>
</dbReference>
<organism evidence="12 13">
    <name type="scientific">Umboniibacter marinipuniceus</name>
    <dbReference type="NCBI Taxonomy" id="569599"/>
    <lineage>
        <taxon>Bacteria</taxon>
        <taxon>Pseudomonadati</taxon>
        <taxon>Pseudomonadota</taxon>
        <taxon>Gammaproteobacteria</taxon>
        <taxon>Cellvibrionales</taxon>
        <taxon>Cellvibrionaceae</taxon>
        <taxon>Umboniibacter</taxon>
    </lineage>
</organism>
<dbReference type="PRINTS" id="PR01853">
    <property type="entry name" value="YAJCTRNLCASE"/>
</dbReference>
<keyword evidence="10 11" id="KW-0472">Membrane</keyword>
<sequence>MSLLIPEAVAQDGAPQQGDPMITLLMFGGLFVFMWFFIIRPQRKRQKEHKALVDSLAKGAEVVMTSGMLGKITAVDDEYVVVKCADNVELSFQKVAVHAVLPKGTIKGINQA</sequence>
<keyword evidence="4" id="KW-0813">Transport</keyword>
<dbReference type="Pfam" id="PF02699">
    <property type="entry name" value="YajC"/>
    <property type="match status" value="1"/>
</dbReference>
<keyword evidence="5" id="KW-1003">Cell membrane</keyword>
<evidence type="ECO:0000256" key="8">
    <source>
        <dbReference type="ARBA" id="ARBA00022989"/>
    </source>
</evidence>
<dbReference type="Proteomes" id="UP000267187">
    <property type="component" value="Unassembled WGS sequence"/>
</dbReference>
<keyword evidence="6 11" id="KW-0812">Transmembrane</keyword>
<comment type="similarity">
    <text evidence="2">Belongs to the YajC family.</text>
</comment>
<comment type="caution">
    <text evidence="12">The sequence shown here is derived from an EMBL/GenBank/DDBJ whole genome shotgun (WGS) entry which is preliminary data.</text>
</comment>
<keyword evidence="9" id="KW-0811">Translocation</keyword>
<dbReference type="SMART" id="SM01323">
    <property type="entry name" value="YajC"/>
    <property type="match status" value="1"/>
</dbReference>
<evidence type="ECO:0000313" key="13">
    <source>
        <dbReference type="Proteomes" id="UP000267187"/>
    </source>
</evidence>
<evidence type="ECO:0000256" key="2">
    <source>
        <dbReference type="ARBA" id="ARBA00006742"/>
    </source>
</evidence>
<reference evidence="12 13" key="1">
    <citation type="submission" date="2018-10" db="EMBL/GenBank/DDBJ databases">
        <title>Genomic Encyclopedia of Type Strains, Phase IV (KMG-IV): sequencing the most valuable type-strain genomes for metagenomic binning, comparative biology and taxonomic classification.</title>
        <authorList>
            <person name="Goeker M."/>
        </authorList>
    </citation>
    <scope>NUCLEOTIDE SEQUENCE [LARGE SCALE GENOMIC DNA]</scope>
    <source>
        <strain evidence="12 13">DSM 25080</strain>
    </source>
</reference>
<name>A0A3M0A9F7_9GAMM</name>
<dbReference type="InterPro" id="IPR003849">
    <property type="entry name" value="Preprotein_translocase_YajC"/>
</dbReference>
<keyword evidence="8 11" id="KW-1133">Transmembrane helix</keyword>
<evidence type="ECO:0000256" key="7">
    <source>
        <dbReference type="ARBA" id="ARBA00022927"/>
    </source>
</evidence>
<evidence type="ECO:0000256" key="4">
    <source>
        <dbReference type="ARBA" id="ARBA00022448"/>
    </source>
</evidence>
<dbReference type="RefSeq" id="WP_121876395.1">
    <property type="nucleotide sequence ID" value="NZ_REFJ01000002.1"/>
</dbReference>
<dbReference type="EMBL" id="REFJ01000002">
    <property type="protein sequence ID" value="RMA81246.1"/>
    <property type="molecule type" value="Genomic_DNA"/>
</dbReference>
<dbReference type="PANTHER" id="PTHR33909:SF1">
    <property type="entry name" value="SEC TRANSLOCON ACCESSORY COMPLEX SUBUNIT YAJC"/>
    <property type="match status" value="1"/>
</dbReference>
<evidence type="ECO:0000256" key="6">
    <source>
        <dbReference type="ARBA" id="ARBA00022692"/>
    </source>
</evidence>
<evidence type="ECO:0000256" key="9">
    <source>
        <dbReference type="ARBA" id="ARBA00023010"/>
    </source>
</evidence>
<keyword evidence="13" id="KW-1185">Reference proteome</keyword>
<evidence type="ECO:0000256" key="5">
    <source>
        <dbReference type="ARBA" id="ARBA00022475"/>
    </source>
</evidence>
<dbReference type="AlphaFoldDB" id="A0A3M0A9F7"/>
<dbReference type="OrthoDB" id="9811406at2"/>
<dbReference type="PANTHER" id="PTHR33909">
    <property type="entry name" value="SEC TRANSLOCON ACCESSORY COMPLEX SUBUNIT YAJC"/>
    <property type="match status" value="1"/>
</dbReference>
<evidence type="ECO:0000256" key="10">
    <source>
        <dbReference type="ARBA" id="ARBA00023136"/>
    </source>
</evidence>
<evidence type="ECO:0000313" key="12">
    <source>
        <dbReference type="EMBL" id="RMA81246.1"/>
    </source>
</evidence>
<gene>
    <name evidence="12" type="ORF">DFR27_1055</name>
</gene>
<proteinExistence type="inferred from homology"/>
<protein>
    <recommendedName>
        <fullName evidence="3">Sec translocon accessory complex subunit YajC</fullName>
    </recommendedName>
</protein>
<accession>A0A3M0A9F7</accession>